<dbReference type="GO" id="GO:0016787">
    <property type="term" value="F:hydrolase activity"/>
    <property type="evidence" value="ECO:0007669"/>
    <property type="project" value="UniProtKB-KW"/>
</dbReference>
<accession>A0A8J4E9X9</accession>
<dbReference type="PROSITE" id="PS00893">
    <property type="entry name" value="NUDIX_BOX"/>
    <property type="match status" value="1"/>
</dbReference>
<dbReference type="PROSITE" id="PS51462">
    <property type="entry name" value="NUDIX"/>
    <property type="match status" value="1"/>
</dbReference>
<dbReference type="InterPro" id="IPR000086">
    <property type="entry name" value="NUDIX_hydrolase_dom"/>
</dbReference>
<evidence type="ECO:0000256" key="3">
    <source>
        <dbReference type="ARBA" id="ARBA00022842"/>
    </source>
</evidence>
<dbReference type="PANTHER" id="PTHR43046:SF12">
    <property type="entry name" value="GDP-MANNOSE MANNOSYL HYDROLASE"/>
    <property type="match status" value="1"/>
</dbReference>
<keyword evidence="6" id="KW-1185">Reference proteome</keyword>
<organism evidence="5 6">
    <name type="scientific">Virgisporangium aurantiacum</name>
    <dbReference type="NCBI Taxonomy" id="175570"/>
    <lineage>
        <taxon>Bacteria</taxon>
        <taxon>Bacillati</taxon>
        <taxon>Actinomycetota</taxon>
        <taxon>Actinomycetes</taxon>
        <taxon>Micromonosporales</taxon>
        <taxon>Micromonosporaceae</taxon>
        <taxon>Virgisporangium</taxon>
    </lineage>
</organism>
<evidence type="ECO:0000256" key="1">
    <source>
        <dbReference type="ARBA" id="ARBA00001946"/>
    </source>
</evidence>
<evidence type="ECO:0000313" key="6">
    <source>
        <dbReference type="Proteomes" id="UP000612585"/>
    </source>
</evidence>
<evidence type="ECO:0000256" key="2">
    <source>
        <dbReference type="ARBA" id="ARBA00022801"/>
    </source>
</evidence>
<comment type="cofactor">
    <cofactor evidence="1">
        <name>Mg(2+)</name>
        <dbReference type="ChEBI" id="CHEBI:18420"/>
    </cofactor>
</comment>
<keyword evidence="2 5" id="KW-0378">Hydrolase</keyword>
<feature type="domain" description="Nudix hydrolase" evidence="4">
    <location>
        <begin position="17"/>
        <end position="149"/>
    </location>
</feature>
<dbReference type="Proteomes" id="UP000612585">
    <property type="component" value="Unassembled WGS sequence"/>
</dbReference>
<dbReference type="Gene3D" id="3.90.79.10">
    <property type="entry name" value="Nucleoside Triphosphate Pyrophosphohydrolase"/>
    <property type="match status" value="1"/>
</dbReference>
<gene>
    <name evidence="5" type="ORF">Vau01_117130</name>
</gene>
<dbReference type="RefSeq" id="WP_204012277.1">
    <property type="nucleotide sequence ID" value="NZ_BOPG01000111.1"/>
</dbReference>
<proteinExistence type="predicted"/>
<dbReference type="EMBL" id="BOPG01000111">
    <property type="protein sequence ID" value="GIJ64197.1"/>
    <property type="molecule type" value="Genomic_DNA"/>
</dbReference>
<dbReference type="PANTHER" id="PTHR43046">
    <property type="entry name" value="GDP-MANNOSE MANNOSYL HYDROLASE"/>
    <property type="match status" value="1"/>
</dbReference>
<evidence type="ECO:0000313" key="5">
    <source>
        <dbReference type="EMBL" id="GIJ64197.1"/>
    </source>
</evidence>
<name>A0A8J4E9X9_9ACTN</name>
<keyword evidence="3" id="KW-0460">Magnesium</keyword>
<dbReference type="InterPro" id="IPR015797">
    <property type="entry name" value="NUDIX_hydrolase-like_dom_sf"/>
</dbReference>
<reference evidence="5" key="1">
    <citation type="submission" date="2021-01" db="EMBL/GenBank/DDBJ databases">
        <title>Whole genome shotgun sequence of Virgisporangium aurantiacum NBRC 16421.</title>
        <authorList>
            <person name="Komaki H."/>
            <person name="Tamura T."/>
        </authorList>
    </citation>
    <scope>NUCLEOTIDE SEQUENCE</scope>
    <source>
        <strain evidence="5">NBRC 16421</strain>
    </source>
</reference>
<dbReference type="CDD" id="cd18876">
    <property type="entry name" value="NUDIX_Hydrolase"/>
    <property type="match status" value="1"/>
</dbReference>
<sequence>MSSGQLPPDQYYASLPKSINGAGVILHDPAGRVLLVKPAYRNDTWEIPGGALDNGEYPWDAACREAKEELGITLNPGRLLAVDWVPPQPDGRPALSNYVFDGGELSEEQARTQLLLPPAELTGWRFAAPDEWSQLLLPHMVRRVQACINALATGGTAYLHHGRPPTDLH</sequence>
<dbReference type="SUPFAM" id="SSF55811">
    <property type="entry name" value="Nudix"/>
    <property type="match status" value="1"/>
</dbReference>
<dbReference type="InterPro" id="IPR020084">
    <property type="entry name" value="NUDIX_hydrolase_CS"/>
</dbReference>
<protein>
    <submittedName>
        <fullName evidence="5">NUDIX hydrolase</fullName>
    </submittedName>
</protein>
<evidence type="ECO:0000259" key="4">
    <source>
        <dbReference type="PROSITE" id="PS51462"/>
    </source>
</evidence>
<dbReference type="Pfam" id="PF00293">
    <property type="entry name" value="NUDIX"/>
    <property type="match status" value="1"/>
</dbReference>
<dbReference type="AlphaFoldDB" id="A0A8J4E9X9"/>
<comment type="caution">
    <text evidence="5">The sequence shown here is derived from an EMBL/GenBank/DDBJ whole genome shotgun (WGS) entry which is preliminary data.</text>
</comment>